<dbReference type="SUPFAM" id="SSF53474">
    <property type="entry name" value="alpha/beta-Hydrolases"/>
    <property type="match status" value="1"/>
</dbReference>
<dbReference type="PANTHER" id="PTHR48098">
    <property type="entry name" value="ENTEROCHELIN ESTERASE-RELATED"/>
    <property type="match status" value="1"/>
</dbReference>
<keyword evidence="1" id="KW-0732">Signal</keyword>
<dbReference type="PANTHER" id="PTHR48098:SF6">
    <property type="entry name" value="FERRI-BACILLIBACTIN ESTERASE BESA"/>
    <property type="match status" value="1"/>
</dbReference>
<name>A0A432XH58_9GAMM</name>
<dbReference type="AlphaFoldDB" id="A0A432XH58"/>
<protein>
    <submittedName>
        <fullName evidence="2">Alpha/beta hydrolase</fullName>
    </submittedName>
</protein>
<dbReference type="InterPro" id="IPR000801">
    <property type="entry name" value="Esterase-like"/>
</dbReference>
<dbReference type="Gene3D" id="3.40.50.1820">
    <property type="entry name" value="alpha/beta hydrolase"/>
    <property type="match status" value="1"/>
</dbReference>
<dbReference type="STRING" id="519452.SAMN04488139_1356"/>
<dbReference type="InterPro" id="IPR050583">
    <property type="entry name" value="Mycobacterial_A85_antigen"/>
</dbReference>
<accession>A0A432XH58</accession>
<keyword evidence="3" id="KW-1185">Reference proteome</keyword>
<dbReference type="RefSeq" id="WP_092840024.1">
    <property type="nucleotide sequence ID" value="NZ_FPCF01000002.1"/>
</dbReference>
<dbReference type="EMBL" id="PIPU01000003">
    <property type="protein sequence ID" value="RUO48055.1"/>
    <property type="molecule type" value="Genomic_DNA"/>
</dbReference>
<evidence type="ECO:0000313" key="3">
    <source>
        <dbReference type="Proteomes" id="UP000286985"/>
    </source>
</evidence>
<gene>
    <name evidence="2" type="ORF">CWE24_07680</name>
</gene>
<proteinExistence type="predicted"/>
<evidence type="ECO:0000256" key="1">
    <source>
        <dbReference type="SAM" id="SignalP"/>
    </source>
</evidence>
<comment type="caution">
    <text evidence="2">The sequence shown here is derived from an EMBL/GenBank/DDBJ whole genome shotgun (WGS) entry which is preliminary data.</text>
</comment>
<dbReference type="OrthoDB" id="9784036at2"/>
<organism evidence="2 3">
    <name type="scientific">Pseudidiomarina donghaiensis</name>
    <dbReference type="NCBI Taxonomy" id="519452"/>
    <lineage>
        <taxon>Bacteria</taxon>
        <taxon>Pseudomonadati</taxon>
        <taxon>Pseudomonadota</taxon>
        <taxon>Gammaproteobacteria</taxon>
        <taxon>Alteromonadales</taxon>
        <taxon>Idiomarinaceae</taxon>
        <taxon>Pseudidiomarina</taxon>
    </lineage>
</organism>
<reference evidence="3" key="1">
    <citation type="journal article" date="2018" name="Front. Microbiol.">
        <title>Genome-Based Analysis Reveals the Taxonomy and Diversity of the Family Idiomarinaceae.</title>
        <authorList>
            <person name="Liu Y."/>
            <person name="Lai Q."/>
            <person name="Shao Z."/>
        </authorList>
    </citation>
    <scope>NUCLEOTIDE SEQUENCE [LARGE SCALE GENOMIC DNA]</scope>
    <source>
        <strain evidence="3">908033</strain>
    </source>
</reference>
<feature type="signal peptide" evidence="1">
    <location>
        <begin position="1"/>
        <end position="19"/>
    </location>
</feature>
<keyword evidence="2" id="KW-0378">Hydrolase</keyword>
<dbReference type="GO" id="GO:0016787">
    <property type="term" value="F:hydrolase activity"/>
    <property type="evidence" value="ECO:0007669"/>
    <property type="project" value="UniProtKB-KW"/>
</dbReference>
<dbReference type="Proteomes" id="UP000286985">
    <property type="component" value="Unassembled WGS sequence"/>
</dbReference>
<dbReference type="InterPro" id="IPR029058">
    <property type="entry name" value="AB_hydrolase_fold"/>
</dbReference>
<dbReference type="Pfam" id="PF00756">
    <property type="entry name" value="Esterase"/>
    <property type="match status" value="1"/>
</dbReference>
<evidence type="ECO:0000313" key="2">
    <source>
        <dbReference type="EMBL" id="RUO48055.1"/>
    </source>
</evidence>
<feature type="chain" id="PRO_5019077704" evidence="1">
    <location>
        <begin position="20"/>
        <end position="279"/>
    </location>
</feature>
<sequence>MKKLVAAFLILLFTLPVFADDSISLGTTKSLESKIMAENRPYMVYLPPSYGTSENTYPVIYLLDGDIHRFKGFVGVLESLSTETLGNQVQEAIVIAIPNTNRSRDLTPSSLIEWKFKGRVLETFDQTGNAKQFAKFLENELIPTVDTTYRTSKKRVLVGESFGGLFAANTLIESPSVFTDYLIIDPTSLWDNDYLNRAVNAGNKDIKFNSRVYFAFANNSHLGDIGLTNYEWGSTFASSVIDNNDAISEQQFFENETHGTVAFLAWYNGLKTLMSTTEH</sequence>